<dbReference type="PROSITE" id="PS51900">
    <property type="entry name" value="CB"/>
    <property type="match status" value="1"/>
</dbReference>
<dbReference type="Gene3D" id="1.10.443.10">
    <property type="entry name" value="Intergrase catalytic core"/>
    <property type="match status" value="1"/>
</dbReference>
<accession>A0ABV1YVK0</accession>
<feature type="domain" description="Tyr recombinase" evidence="5">
    <location>
        <begin position="141"/>
        <end position="335"/>
    </location>
</feature>
<evidence type="ECO:0000313" key="7">
    <source>
        <dbReference type="EMBL" id="MER9403664.1"/>
    </source>
</evidence>
<evidence type="ECO:0000256" key="2">
    <source>
        <dbReference type="ARBA" id="ARBA00023125"/>
    </source>
</evidence>
<dbReference type="PANTHER" id="PTHR34605:SF4">
    <property type="entry name" value="DNA ADENINE METHYLTRANSFERASE"/>
    <property type="match status" value="1"/>
</dbReference>
<comment type="caution">
    <text evidence="7">The sequence shown here is derived from an EMBL/GenBank/DDBJ whole genome shotgun (WGS) entry which is preliminary data.</text>
</comment>
<keyword evidence="2 4" id="KW-0238">DNA-binding</keyword>
<protein>
    <submittedName>
        <fullName evidence="7">Tyrosine-type recombinase/integrase</fullName>
    </submittedName>
</protein>
<dbReference type="InterPro" id="IPR052925">
    <property type="entry name" value="Phage_Integrase-like_Recomb"/>
</dbReference>
<dbReference type="PROSITE" id="PS51898">
    <property type="entry name" value="TYR_RECOMBINASE"/>
    <property type="match status" value="1"/>
</dbReference>
<dbReference type="InterPro" id="IPR011010">
    <property type="entry name" value="DNA_brk_join_enz"/>
</dbReference>
<evidence type="ECO:0000256" key="1">
    <source>
        <dbReference type="ARBA" id="ARBA00022908"/>
    </source>
</evidence>
<keyword evidence="8" id="KW-1185">Reference proteome</keyword>
<dbReference type="InterPro" id="IPR013762">
    <property type="entry name" value="Integrase-like_cat_sf"/>
</dbReference>
<dbReference type="SUPFAM" id="SSF47823">
    <property type="entry name" value="lambda integrase-like, N-terminal domain"/>
    <property type="match status" value="1"/>
</dbReference>
<dbReference type="RefSeq" id="WP_352556757.1">
    <property type="nucleotide sequence ID" value="NZ_JAMYQB010000003.1"/>
</dbReference>
<organism evidence="7 8">
    <name type="scientific">Mesorhizobium caraganae</name>
    <dbReference type="NCBI Taxonomy" id="483206"/>
    <lineage>
        <taxon>Bacteria</taxon>
        <taxon>Pseudomonadati</taxon>
        <taxon>Pseudomonadota</taxon>
        <taxon>Alphaproteobacteria</taxon>
        <taxon>Hyphomicrobiales</taxon>
        <taxon>Phyllobacteriaceae</taxon>
        <taxon>Mesorhizobium</taxon>
    </lineage>
</organism>
<reference evidence="7 8" key="1">
    <citation type="journal article" date="2024" name="Proc. Natl. Acad. Sci. U.S.A.">
        <title>The evolutionary genomics of adaptation to stress in wild rhizobium bacteria.</title>
        <authorList>
            <person name="Kehlet-Delgado H."/>
            <person name="Montoya A.P."/>
            <person name="Jensen K.T."/>
            <person name="Wendlandt C.E."/>
            <person name="Dexheimer C."/>
            <person name="Roberts M."/>
            <person name="Torres Martinez L."/>
            <person name="Friesen M.L."/>
            <person name="Griffitts J.S."/>
            <person name="Porter S.S."/>
        </authorList>
    </citation>
    <scope>NUCLEOTIDE SEQUENCE [LARGE SCALE GENOMIC DNA]</scope>
    <source>
        <strain evidence="7 8">M0641</strain>
    </source>
</reference>
<dbReference type="SUPFAM" id="SSF56349">
    <property type="entry name" value="DNA breaking-rejoining enzymes"/>
    <property type="match status" value="1"/>
</dbReference>
<gene>
    <name evidence="7" type="ORF">NKI36_06330</name>
</gene>
<evidence type="ECO:0000313" key="8">
    <source>
        <dbReference type="Proteomes" id="UP001433071"/>
    </source>
</evidence>
<dbReference type="PANTHER" id="PTHR34605">
    <property type="entry name" value="PHAGE_INTEGRASE DOMAIN-CONTAINING PROTEIN"/>
    <property type="match status" value="1"/>
</dbReference>
<name>A0ABV1YVK0_9HYPH</name>
<dbReference type="Proteomes" id="UP001433071">
    <property type="component" value="Unassembled WGS sequence"/>
</dbReference>
<evidence type="ECO:0000256" key="4">
    <source>
        <dbReference type="PROSITE-ProRule" id="PRU01248"/>
    </source>
</evidence>
<evidence type="ECO:0000259" key="6">
    <source>
        <dbReference type="PROSITE" id="PS51900"/>
    </source>
</evidence>
<keyword evidence="1" id="KW-0229">DNA integration</keyword>
<dbReference type="EMBL" id="JAMYQB010000003">
    <property type="protein sequence ID" value="MER9403664.1"/>
    <property type="molecule type" value="Genomic_DNA"/>
</dbReference>
<dbReference type="CDD" id="cd00799">
    <property type="entry name" value="INT_Cre_C"/>
    <property type="match status" value="1"/>
</dbReference>
<proteinExistence type="predicted"/>
<dbReference type="InterPro" id="IPR002104">
    <property type="entry name" value="Integrase_catalytic"/>
</dbReference>
<dbReference type="InterPro" id="IPR010998">
    <property type="entry name" value="Integrase_recombinase_N"/>
</dbReference>
<feature type="domain" description="Core-binding (CB)" evidence="6">
    <location>
        <begin position="41"/>
        <end position="115"/>
    </location>
</feature>
<dbReference type="InterPro" id="IPR044068">
    <property type="entry name" value="CB"/>
</dbReference>
<dbReference type="Gene3D" id="1.10.150.130">
    <property type="match status" value="1"/>
</dbReference>
<sequence>MFYSRLTRDNPLLSRSKIDLTEGLLPWIERRLVVCEINFTTKLSDKVAGYVEQGLAENTRRAYAADLAHFEAWGGSIPASDATVASYLAEHADLLSVATLCRRLATISQAHTKKGLTSPASSELVKATIKGIKRSLGKAQTEAKPLLKDDLLAILDGTGNDVKSIRDRALLLVGFAGGFRRSELVGLDKEDVEHVRQGMIVHLRRSKTDPEGAGRKIGIPFGRTRWCPVGALDDWLSQSGIKEGPLIRPVNRHGQVLDQRLSGEAVALVVKERVGAIGLDPSGYSGHSLRAGFATSAAMAGAATWKIRAQTGHASDAMLGRYIRDGDIFVENAAGVLL</sequence>
<evidence type="ECO:0000259" key="5">
    <source>
        <dbReference type="PROSITE" id="PS51898"/>
    </source>
</evidence>
<dbReference type="Pfam" id="PF00589">
    <property type="entry name" value="Phage_integrase"/>
    <property type="match status" value="1"/>
</dbReference>
<keyword evidence="3" id="KW-0233">DNA recombination</keyword>
<evidence type="ECO:0000256" key="3">
    <source>
        <dbReference type="ARBA" id="ARBA00023172"/>
    </source>
</evidence>